<dbReference type="GeneID" id="30995648"/>
<reference evidence="2" key="1">
    <citation type="submission" date="2016-05" db="EMBL/GenBank/DDBJ databases">
        <title>Comparative genomics of biotechnologically important yeasts.</title>
        <authorList>
            <consortium name="DOE Joint Genome Institute"/>
            <person name="Riley R."/>
            <person name="Haridas S."/>
            <person name="Wolfe K.H."/>
            <person name="Lopes M.R."/>
            <person name="Hittinger C.T."/>
            <person name="Goker M."/>
            <person name="Salamov A."/>
            <person name="Wisecaver J."/>
            <person name="Long T.M."/>
            <person name="Aerts A.L."/>
            <person name="Barry K."/>
            <person name="Choi C."/>
            <person name="Clum A."/>
            <person name="Coughlan A.Y."/>
            <person name="Deshpande S."/>
            <person name="Douglass A.P."/>
            <person name="Hanson S.J."/>
            <person name="Klenk H.-P."/>
            <person name="Labutti K."/>
            <person name="Lapidus A."/>
            <person name="Lindquist E."/>
            <person name="Lipzen A."/>
            <person name="Meier-Kolthoff J.P."/>
            <person name="Ohm R.A."/>
            <person name="Otillar R.P."/>
            <person name="Pangilinan J."/>
            <person name="Peng Y."/>
            <person name="Rokas A."/>
            <person name="Rosa C.A."/>
            <person name="Scheuner C."/>
            <person name="Sibirny A.A."/>
            <person name="Slot J.C."/>
            <person name="Stielow J.B."/>
            <person name="Sun H."/>
            <person name="Kurtzman C.P."/>
            <person name="Blackwell M."/>
            <person name="Grigoriev I.V."/>
            <person name="Jeffries T.W."/>
        </authorList>
    </citation>
    <scope>NUCLEOTIDE SEQUENCE [LARGE SCALE GENOMIC DNA]</scope>
    <source>
        <strain evidence="2">NRRL Y-1933</strain>
    </source>
</reference>
<dbReference type="RefSeq" id="XP_020076877.1">
    <property type="nucleotide sequence ID" value="XM_020221098.1"/>
</dbReference>
<organism evidence="1 2">
    <name type="scientific">Hyphopichia burtonii NRRL Y-1933</name>
    <dbReference type="NCBI Taxonomy" id="984485"/>
    <lineage>
        <taxon>Eukaryota</taxon>
        <taxon>Fungi</taxon>
        <taxon>Dikarya</taxon>
        <taxon>Ascomycota</taxon>
        <taxon>Saccharomycotina</taxon>
        <taxon>Pichiomycetes</taxon>
        <taxon>Debaryomycetaceae</taxon>
        <taxon>Hyphopichia</taxon>
    </lineage>
</organism>
<evidence type="ECO:0000313" key="1">
    <source>
        <dbReference type="EMBL" id="ODV67810.1"/>
    </source>
</evidence>
<gene>
    <name evidence="1" type="ORF">HYPBUDRAFT_152587</name>
</gene>
<name>A0A1E4RKQ7_9ASCO</name>
<dbReference type="EMBL" id="KV454540">
    <property type="protein sequence ID" value="ODV67810.1"/>
    <property type="molecule type" value="Genomic_DNA"/>
</dbReference>
<dbReference type="STRING" id="984485.A0A1E4RKQ7"/>
<accession>A0A1E4RKQ7</accession>
<dbReference type="AlphaFoldDB" id="A0A1E4RKQ7"/>
<dbReference type="OrthoDB" id="5582218at2759"/>
<protein>
    <submittedName>
        <fullName evidence="1">Uncharacterized protein</fullName>
    </submittedName>
</protein>
<evidence type="ECO:0000313" key="2">
    <source>
        <dbReference type="Proteomes" id="UP000095085"/>
    </source>
</evidence>
<dbReference type="Proteomes" id="UP000095085">
    <property type="component" value="Unassembled WGS sequence"/>
</dbReference>
<sequence length="438" mass="48921">MELPSKLLNLIDDLTFILDNHLKELVSDDPNLNSIKVVDDYFRQARTDNTVNKFSNATASETLLGYLANRHVLFDHSACNRAGYSKFEFFDDSNSMGLYQSEEKSNDANHPHLIYFRILVKEIIQATFRDDDSFVSGPGNSGPTSSVITMNLIILIVSDLILNKIFTNLSSPEFCLGLIDQIIDSLIQAIEKPKKKSSFPTSTVIEQNIIGFFNKAYTSINSFMGTSSSADNNDGNPIGSGSTHIFNFSVFSLIDTITNISNRRPSLYHSIGLVSSWILLSPSLATKLDNMIKSFISSKILGAGFLKDDFIAQVVNQLKENLFGEKANSNEKEEEKNEEENKVSVESLTEKTYDLLQNKIPSLIPGGALIFGNFFGCQGENEAELKKSIGKFFTIFNYDAEKSSNYNSLNENCELNKLLMVKWLDCLIGELYPELLSK</sequence>
<proteinExistence type="predicted"/>
<keyword evidence="2" id="KW-1185">Reference proteome</keyword>